<proteinExistence type="predicted"/>
<evidence type="ECO:0000256" key="5">
    <source>
        <dbReference type="ARBA" id="ARBA00047942"/>
    </source>
</evidence>
<organism evidence="7 8">
    <name type="scientific">Paenibacillus popilliae ATCC 14706</name>
    <dbReference type="NCBI Taxonomy" id="1212764"/>
    <lineage>
        <taxon>Bacteria</taxon>
        <taxon>Bacillati</taxon>
        <taxon>Bacillota</taxon>
        <taxon>Bacilli</taxon>
        <taxon>Bacillales</taxon>
        <taxon>Paenibacillaceae</taxon>
        <taxon>Paenibacillus</taxon>
    </lineage>
</organism>
<dbReference type="EC" id="2.1.1.72" evidence="1"/>
<dbReference type="PANTHER" id="PTHR33841">
    <property type="entry name" value="DNA METHYLTRANSFERASE YEEA-RELATED"/>
    <property type="match status" value="1"/>
</dbReference>
<dbReference type="Gene3D" id="3.40.50.150">
    <property type="entry name" value="Vaccinia Virus protein VP39"/>
    <property type="match status" value="1"/>
</dbReference>
<dbReference type="InterPro" id="IPR011639">
    <property type="entry name" value="MethylTrfase_TaqI-like_dom"/>
</dbReference>
<evidence type="ECO:0000313" key="7">
    <source>
        <dbReference type="EMBL" id="GAC42990.1"/>
    </source>
</evidence>
<evidence type="ECO:0000256" key="3">
    <source>
        <dbReference type="ARBA" id="ARBA00022679"/>
    </source>
</evidence>
<evidence type="ECO:0000256" key="1">
    <source>
        <dbReference type="ARBA" id="ARBA00011900"/>
    </source>
</evidence>
<sequence>MASLMVYNRSSIKIFDAGAGTGILTGALCEKICENNNIVQVHIDLYENNEDVLPILVENIEFIRTILEQRGKQFTYAIIQENFILSNADYWNNIEKKDEDTLYDVIISNPPYKKIAKAEQESAVMDTVVYGQPNIYFLFMAMSAKLLKKDGQLIFITPRSFTSGAYFKRFRQWFFNNVRLTNLHLFNSRDDIFYGDDILQEAVILKALKTKNKVDTIMVSSSKNMHFKENIVHEVPYGTMVEADSDNMFIMIPTTKEEINLLNTMKNWKYNLLSLGFKLKTGPVVDFRATELLSEESGKNSVPLLWANHFTNLRINFPCIDSKNPQYIVNTEESKSLLLDNKDYILVKRFTSKEERRRVQCSLYFSEAITSPLIGIENHLNYVAKLKGEITKEEMYGLFALMNSTFIDSYYRILNGSTQVNATEVNAIPLPSLQDVKCIGDQLLRMDGLSTETCDTIILKYFLVEDNQAAAV</sequence>
<comment type="caution">
    <text evidence="7">The sequence shown here is derived from an EMBL/GenBank/DDBJ whole genome shotgun (WGS) entry which is preliminary data.</text>
</comment>
<keyword evidence="2" id="KW-0489">Methyltransferase</keyword>
<dbReference type="GO" id="GO:0006304">
    <property type="term" value="P:DNA modification"/>
    <property type="evidence" value="ECO:0007669"/>
    <property type="project" value="InterPro"/>
</dbReference>
<protein>
    <recommendedName>
        <fullName evidence="1">site-specific DNA-methyltransferase (adenine-specific)</fullName>
        <ecNumber evidence="1">2.1.1.72</ecNumber>
    </recommendedName>
</protein>
<gene>
    <name evidence="7" type="ORF">PPOP_2353</name>
</gene>
<dbReference type="GO" id="GO:0009007">
    <property type="term" value="F:site-specific DNA-methyltransferase (adenine-specific) activity"/>
    <property type="evidence" value="ECO:0007669"/>
    <property type="project" value="UniProtKB-EC"/>
</dbReference>
<dbReference type="PROSITE" id="PS00092">
    <property type="entry name" value="N6_MTASE"/>
    <property type="match status" value="1"/>
</dbReference>
<name>M9LIM0_PAEPP</name>
<dbReference type="InterPro" id="IPR029063">
    <property type="entry name" value="SAM-dependent_MTases_sf"/>
</dbReference>
<evidence type="ECO:0000256" key="4">
    <source>
        <dbReference type="ARBA" id="ARBA00022691"/>
    </source>
</evidence>
<dbReference type="GO" id="GO:0032259">
    <property type="term" value="P:methylation"/>
    <property type="evidence" value="ECO:0007669"/>
    <property type="project" value="UniProtKB-KW"/>
</dbReference>
<dbReference type="Pfam" id="PF07669">
    <property type="entry name" value="Eco57I"/>
    <property type="match status" value="1"/>
</dbReference>
<keyword evidence="4" id="KW-0949">S-adenosyl-L-methionine</keyword>
<dbReference type="InterPro" id="IPR002052">
    <property type="entry name" value="DNA_methylase_N6_adenine_CS"/>
</dbReference>
<dbReference type="SUPFAM" id="SSF53335">
    <property type="entry name" value="S-adenosyl-L-methionine-dependent methyltransferases"/>
    <property type="match status" value="1"/>
</dbReference>
<dbReference type="EMBL" id="BALG01000161">
    <property type="protein sequence ID" value="GAC42990.1"/>
    <property type="molecule type" value="Genomic_DNA"/>
</dbReference>
<evidence type="ECO:0000256" key="2">
    <source>
        <dbReference type="ARBA" id="ARBA00022603"/>
    </source>
</evidence>
<dbReference type="Proteomes" id="UP000029453">
    <property type="component" value="Unassembled WGS sequence"/>
</dbReference>
<dbReference type="PANTHER" id="PTHR33841:SF1">
    <property type="entry name" value="DNA METHYLTRANSFERASE A"/>
    <property type="match status" value="1"/>
</dbReference>
<reference evidence="7 8" key="1">
    <citation type="submission" date="2012-10" db="EMBL/GenBank/DDBJ databases">
        <title>Draft Genome Sequence of Paenibacillus popilliae ATCC 14706T.</title>
        <authorList>
            <person name="Iiyama K."/>
            <person name="Mori K."/>
            <person name="Mon H."/>
            <person name="Chieda Y."/>
            <person name="Lee J.M."/>
            <person name="Kusakabe T."/>
            <person name="Tashiro K."/>
            <person name="Asano S."/>
            <person name="Yasunaga-Aoki C."/>
            <person name="Shimizu S."/>
        </authorList>
    </citation>
    <scope>NUCLEOTIDE SEQUENCE [LARGE SCALE GENOMIC DNA]</scope>
    <source>
        <strain evidence="7 8">ATCC 14706</strain>
    </source>
</reference>
<comment type="catalytic activity">
    <reaction evidence="5">
        <text>a 2'-deoxyadenosine in DNA + S-adenosyl-L-methionine = an N(6)-methyl-2'-deoxyadenosine in DNA + S-adenosyl-L-homocysteine + H(+)</text>
        <dbReference type="Rhea" id="RHEA:15197"/>
        <dbReference type="Rhea" id="RHEA-COMP:12418"/>
        <dbReference type="Rhea" id="RHEA-COMP:12419"/>
        <dbReference type="ChEBI" id="CHEBI:15378"/>
        <dbReference type="ChEBI" id="CHEBI:57856"/>
        <dbReference type="ChEBI" id="CHEBI:59789"/>
        <dbReference type="ChEBI" id="CHEBI:90615"/>
        <dbReference type="ChEBI" id="CHEBI:90616"/>
        <dbReference type="EC" id="2.1.1.72"/>
    </reaction>
</comment>
<evidence type="ECO:0000313" key="8">
    <source>
        <dbReference type="Proteomes" id="UP000029453"/>
    </source>
</evidence>
<keyword evidence="3" id="KW-0808">Transferase</keyword>
<dbReference type="PRINTS" id="PR00507">
    <property type="entry name" value="N12N6MTFRASE"/>
</dbReference>
<dbReference type="AlphaFoldDB" id="M9LIM0"/>
<keyword evidence="8" id="KW-1185">Reference proteome</keyword>
<dbReference type="InterPro" id="IPR050953">
    <property type="entry name" value="N4_N6_ade-DNA_methylase"/>
</dbReference>
<dbReference type="GO" id="GO:0003676">
    <property type="term" value="F:nucleic acid binding"/>
    <property type="evidence" value="ECO:0007669"/>
    <property type="project" value="InterPro"/>
</dbReference>
<accession>M9LIM0</accession>
<evidence type="ECO:0000259" key="6">
    <source>
        <dbReference type="Pfam" id="PF07669"/>
    </source>
</evidence>
<feature type="domain" description="Type II methyltransferase M.TaqI-like" evidence="6">
    <location>
        <begin position="65"/>
        <end position="193"/>
    </location>
</feature>